<dbReference type="RefSeq" id="WP_099310920.1">
    <property type="nucleotide sequence ID" value="NZ_CP032101.1"/>
</dbReference>
<evidence type="ECO:0000313" key="8">
    <source>
        <dbReference type="Proteomes" id="UP000264693"/>
    </source>
</evidence>
<evidence type="ECO:0000256" key="2">
    <source>
        <dbReference type="ARBA" id="ARBA00023136"/>
    </source>
</evidence>
<dbReference type="PANTHER" id="PTHR35603:SF2">
    <property type="entry name" value="OUTER MEMBRANE LIPOPROTEIN"/>
    <property type="match status" value="1"/>
</dbReference>
<evidence type="ECO:0000313" key="5">
    <source>
        <dbReference type="EMBL" id="AXX87317.1"/>
    </source>
</evidence>
<evidence type="ECO:0000256" key="1">
    <source>
        <dbReference type="ARBA" id="ARBA00004370"/>
    </source>
</evidence>
<dbReference type="Proteomes" id="UP000224740">
    <property type="component" value="Unassembled WGS sequence"/>
</dbReference>
<dbReference type="InterPro" id="IPR051407">
    <property type="entry name" value="Bact_OM_lipoprot/Surf_antigen"/>
</dbReference>
<proteinExistence type="predicted"/>
<organism evidence="5 8">
    <name type="scientific">Malaciobacter marinus</name>
    <dbReference type="NCBI Taxonomy" id="505249"/>
    <lineage>
        <taxon>Bacteria</taxon>
        <taxon>Pseudomonadati</taxon>
        <taxon>Campylobacterota</taxon>
        <taxon>Epsilonproteobacteria</taxon>
        <taxon>Campylobacterales</taxon>
        <taxon>Arcobacteraceae</taxon>
        <taxon>Malaciobacter</taxon>
    </lineage>
</organism>
<protein>
    <submittedName>
        <fullName evidence="5">Glycine zipper 2TM domain-containing protein</fullName>
    </submittedName>
</protein>
<dbReference type="InterPro" id="IPR008816">
    <property type="entry name" value="Gly_zipper_2TM_dom"/>
</dbReference>
<dbReference type="PANTHER" id="PTHR35603">
    <property type="match status" value="1"/>
</dbReference>
<name>A0A347TL39_9BACT</name>
<dbReference type="Pfam" id="PF05433">
    <property type="entry name" value="Rick_17kDa_Anti"/>
    <property type="match status" value="1"/>
</dbReference>
<reference evidence="7" key="1">
    <citation type="submission" date="2017-09" db="EMBL/GenBank/DDBJ databases">
        <title>Arcobacter canalis sp. nov., a new species isolated from a water canal contaminated with urban sewage.</title>
        <authorList>
            <person name="Perez-Cataluna A."/>
            <person name="Salas-Masso N."/>
            <person name="Figueras M.J."/>
        </authorList>
    </citation>
    <scope>NUCLEOTIDE SEQUENCE [LARGE SCALE GENOMIC DNA]</scope>
    <source>
        <strain evidence="7">CECT 7727</strain>
    </source>
</reference>
<reference evidence="6" key="2">
    <citation type="submission" date="2017-09" db="EMBL/GenBank/DDBJ databases">
        <authorList>
            <person name="Perez-Cataluna A."/>
            <person name="Figueras M.J."/>
            <person name="Salas-Masso N."/>
        </authorList>
    </citation>
    <scope>NUCLEOTIDE SEQUENCE</scope>
    <source>
        <strain evidence="6">CECT 7727</strain>
    </source>
</reference>
<sequence length="174" mass="19666">MKKLIILIVLFTSLLFANKTQNLYDFIDVDYSEAIYKYITVKEPIQECYEQEYKQRVDINSSYDNNSIGLDTIIGATAGVVIGNQIGKGNGNTAAKIVGGLLGGKIANEIRGSNSDDYYYETKTRTKCVTKYINATKKKIIQGYKNHFTYDGIKYVKVTKKPQEQIKVTKIISY</sequence>
<feature type="chain" id="PRO_5017568413" evidence="3">
    <location>
        <begin position="18"/>
        <end position="174"/>
    </location>
</feature>
<evidence type="ECO:0000259" key="4">
    <source>
        <dbReference type="Pfam" id="PF05433"/>
    </source>
</evidence>
<comment type="subcellular location">
    <subcellularLocation>
        <location evidence="1">Membrane</location>
    </subcellularLocation>
</comment>
<evidence type="ECO:0000313" key="6">
    <source>
        <dbReference type="EMBL" id="PHO15571.1"/>
    </source>
</evidence>
<reference evidence="5 8" key="3">
    <citation type="submission" date="2018-08" db="EMBL/GenBank/DDBJ databases">
        <title>Complete genome of the Arcobacter marinus type strain JCM 15502.</title>
        <authorList>
            <person name="Miller W.G."/>
            <person name="Yee E."/>
            <person name="Huynh S."/>
            <person name="Parker C.T."/>
        </authorList>
    </citation>
    <scope>NUCLEOTIDE SEQUENCE [LARGE SCALE GENOMIC DNA]</scope>
    <source>
        <strain evidence="5 8">JCM 15502</strain>
    </source>
</reference>
<dbReference type="AlphaFoldDB" id="A0A347TL39"/>
<keyword evidence="7" id="KW-1185">Reference proteome</keyword>
<dbReference type="GO" id="GO:0019867">
    <property type="term" value="C:outer membrane"/>
    <property type="evidence" value="ECO:0007669"/>
    <property type="project" value="InterPro"/>
</dbReference>
<dbReference type="Proteomes" id="UP000264693">
    <property type="component" value="Chromosome"/>
</dbReference>
<feature type="signal peptide" evidence="3">
    <location>
        <begin position="1"/>
        <end position="17"/>
    </location>
</feature>
<evidence type="ECO:0000256" key="3">
    <source>
        <dbReference type="SAM" id="SignalP"/>
    </source>
</evidence>
<accession>A0A347TL39</accession>
<gene>
    <name evidence="5" type="ORF">AMRN_1583</name>
    <name evidence="6" type="ORF">CPH92_06450</name>
</gene>
<dbReference type="KEGG" id="amar:AMRN_1583"/>
<keyword evidence="3" id="KW-0732">Signal</keyword>
<evidence type="ECO:0000313" key="7">
    <source>
        <dbReference type="Proteomes" id="UP000224740"/>
    </source>
</evidence>
<dbReference type="EMBL" id="CP032101">
    <property type="protein sequence ID" value="AXX87317.1"/>
    <property type="molecule type" value="Genomic_DNA"/>
</dbReference>
<dbReference type="EMBL" id="NXAO01000025">
    <property type="protein sequence ID" value="PHO15571.1"/>
    <property type="molecule type" value="Genomic_DNA"/>
</dbReference>
<keyword evidence="2" id="KW-0472">Membrane</keyword>
<feature type="domain" description="Glycine zipper 2TM" evidence="4">
    <location>
        <begin position="71"/>
        <end position="110"/>
    </location>
</feature>